<comment type="subcellular location">
    <subcellularLocation>
        <location evidence="1">Nucleus</location>
        <location evidence="1">Nucleolus</location>
    </subcellularLocation>
</comment>
<evidence type="ECO:0000256" key="5">
    <source>
        <dbReference type="ARBA" id="ARBA00022801"/>
    </source>
</evidence>
<feature type="non-terminal residue" evidence="14">
    <location>
        <position position="1"/>
    </location>
</feature>
<evidence type="ECO:0000256" key="1">
    <source>
        <dbReference type="ARBA" id="ARBA00004604"/>
    </source>
</evidence>
<accession>B5VPQ4</accession>
<dbReference type="PROSITE" id="PS00690">
    <property type="entry name" value="DEAH_ATP_HELICASE"/>
    <property type="match status" value="1"/>
</dbReference>
<feature type="compositionally biased region" description="Basic and acidic residues" evidence="11">
    <location>
        <begin position="124"/>
        <end position="139"/>
    </location>
</feature>
<dbReference type="GO" id="GO:0003724">
    <property type="term" value="F:RNA helicase activity"/>
    <property type="evidence" value="ECO:0007669"/>
    <property type="project" value="UniProtKB-EC"/>
</dbReference>
<keyword evidence="5" id="KW-0378">Hydrolase</keyword>
<feature type="region of interest" description="Disordered" evidence="11">
    <location>
        <begin position="177"/>
        <end position="235"/>
    </location>
</feature>
<evidence type="ECO:0000256" key="8">
    <source>
        <dbReference type="ARBA" id="ARBA00022884"/>
    </source>
</evidence>
<feature type="domain" description="Helicase ATP-binding" evidence="12">
    <location>
        <begin position="323"/>
        <end position="502"/>
    </location>
</feature>
<comment type="caution">
    <text evidence="14">The sequence shown here is derived from an EMBL/GenBank/DDBJ whole genome shotgun (WGS) entry which is preliminary data.</text>
</comment>
<name>B5VPQ4_YEAS6</name>
<keyword evidence="6" id="KW-0347">Helicase</keyword>
<evidence type="ECO:0000256" key="6">
    <source>
        <dbReference type="ARBA" id="ARBA00022806"/>
    </source>
</evidence>
<dbReference type="OrthoDB" id="10253254at2759"/>
<dbReference type="PANTHER" id="PTHR18934:SF99">
    <property type="entry name" value="ATP-DEPENDENT RNA HELICASE DHX37-RELATED"/>
    <property type="match status" value="1"/>
</dbReference>
<evidence type="ECO:0000256" key="3">
    <source>
        <dbReference type="ARBA" id="ARBA00012552"/>
    </source>
</evidence>
<dbReference type="GO" id="GO:0003723">
    <property type="term" value="F:RNA binding"/>
    <property type="evidence" value="ECO:0007669"/>
    <property type="project" value="UniProtKB-KW"/>
</dbReference>
<evidence type="ECO:0000256" key="10">
    <source>
        <dbReference type="ARBA" id="ARBA00047984"/>
    </source>
</evidence>
<feature type="compositionally biased region" description="Acidic residues" evidence="11">
    <location>
        <begin position="186"/>
        <end position="206"/>
    </location>
</feature>
<feature type="domain" description="Helicase C-terminal" evidence="13">
    <location>
        <begin position="597"/>
        <end position="766"/>
    </location>
</feature>
<feature type="non-terminal residue" evidence="14">
    <location>
        <position position="766"/>
    </location>
</feature>
<dbReference type="PROSITE" id="PS51192">
    <property type="entry name" value="HELICASE_ATP_BIND_1"/>
    <property type="match status" value="1"/>
</dbReference>
<dbReference type="FunFam" id="3.40.50.300:FF:003770">
    <property type="entry name" value="ATP-dependent RNA helicase DHR1, putative"/>
    <property type="match status" value="1"/>
</dbReference>
<dbReference type="CDD" id="cd17982">
    <property type="entry name" value="DEXHc_DHX37"/>
    <property type="match status" value="1"/>
</dbReference>
<dbReference type="InterPro" id="IPR001650">
    <property type="entry name" value="Helicase_C-like"/>
</dbReference>
<dbReference type="Proteomes" id="UP000008988">
    <property type="component" value="Unassembled WGS sequence"/>
</dbReference>
<dbReference type="Pfam" id="PF00271">
    <property type="entry name" value="Helicase_C"/>
    <property type="match status" value="1"/>
</dbReference>
<dbReference type="InterPro" id="IPR011545">
    <property type="entry name" value="DEAD/DEAH_box_helicase_dom"/>
</dbReference>
<dbReference type="GO" id="GO:0005524">
    <property type="term" value="F:ATP binding"/>
    <property type="evidence" value="ECO:0007669"/>
    <property type="project" value="UniProtKB-KW"/>
</dbReference>
<evidence type="ECO:0000313" key="15">
    <source>
        <dbReference type="Proteomes" id="UP000008988"/>
    </source>
</evidence>
<evidence type="ECO:0000259" key="12">
    <source>
        <dbReference type="PROSITE" id="PS51192"/>
    </source>
</evidence>
<dbReference type="GO" id="GO:0005730">
    <property type="term" value="C:nucleolus"/>
    <property type="evidence" value="ECO:0007669"/>
    <property type="project" value="UniProtKB-SubCell"/>
</dbReference>
<keyword evidence="9" id="KW-0539">Nucleus</keyword>
<dbReference type="EMBL" id="ABSV01001834">
    <property type="protein sequence ID" value="EDZ70090.1"/>
    <property type="molecule type" value="Genomic_DNA"/>
</dbReference>
<evidence type="ECO:0000256" key="9">
    <source>
        <dbReference type="ARBA" id="ARBA00023242"/>
    </source>
</evidence>
<dbReference type="GO" id="GO:0000462">
    <property type="term" value="P:maturation of SSU-rRNA from tricistronic rRNA transcript (SSU-rRNA, 5.8S rRNA, LSU-rRNA)"/>
    <property type="evidence" value="ECO:0007669"/>
    <property type="project" value="TreeGrafter"/>
</dbReference>
<sequence>QELFTPKESKVSRLKKKRLDKFIEHQLKREERKTIIGKLQDYKIDTSLLTSSKRLGEGRQTKKEEFKEALSLERQGRGNEQTNEILYEEYEPKVWDEYGEGGSSEDDDGEDDFEASFGSMPKPTDNEEKKSSGFIDHRPAKFGGSGLSFGFSNIKVINKESKTPKKKYNWRQRVEMEELKKHGKEDEMDFDTTSEDDDEEEDQEEEDKMHPSENPLEEVESADSETGSEKFDQNDVANEFKDWANQEIKKLEGRDQELVTPTLNIDYKPIIRKEDLDDGLQEAYVPINENSTRKAFYVEVSRSDEIQKARIQLPVFGEEHKIMEAIHHNDVVIICGETGSGKTTQVPQFLYEAGFGAEDSPDYPGMVGITQPRRVAAVSMAERVANELGDHGHKVGYQIRFDSTAKEDTKVKFMTDGVLLREMMHDFKLTKYSSIIIDEAHERNINTDILIGMLSRCVRLRAKLHKENPIEHKKLKLIIMSATLRVSDFSENKTLFPIAPPVLQVDARQFPVSIHFNRRTAFNYTDEAFRKTCKIHQKLPPGAILVFLTGQQEITHMVKRLRKEFPFKKNSKYNKDLETPVSKMGINSKTTDLEAEDIDFSVQVIDQDKFKSAIRYEEDEGNSGNGEDEEDEEEEGFEEVLTEGQTANDPLYVLPLYSLLPTKEQMRVFQKPPQGSRLCIVATNVAETSLTIPGVRYVVDSGRSKERKYNESNGVQSFEVGWVSKASANQRSGRAGRTGPGHCYRLYSSAVFEHDFEQFSKPEILR</sequence>
<feature type="region of interest" description="Disordered" evidence="11">
    <location>
        <begin position="93"/>
        <end position="155"/>
    </location>
</feature>
<dbReference type="Gene3D" id="3.40.50.300">
    <property type="entry name" value="P-loop containing nucleotide triphosphate hydrolases"/>
    <property type="match status" value="2"/>
</dbReference>
<evidence type="ECO:0000256" key="2">
    <source>
        <dbReference type="ARBA" id="ARBA00008792"/>
    </source>
</evidence>
<feature type="region of interest" description="Disordered" evidence="11">
    <location>
        <begin position="615"/>
        <end position="642"/>
    </location>
</feature>
<evidence type="ECO:0000259" key="13">
    <source>
        <dbReference type="PROSITE" id="PS51194"/>
    </source>
</evidence>
<evidence type="ECO:0000256" key="7">
    <source>
        <dbReference type="ARBA" id="ARBA00022840"/>
    </source>
</evidence>
<dbReference type="InterPro" id="IPR027417">
    <property type="entry name" value="P-loop_NTPase"/>
</dbReference>
<dbReference type="PANTHER" id="PTHR18934">
    <property type="entry name" value="ATP-DEPENDENT RNA HELICASE"/>
    <property type="match status" value="1"/>
</dbReference>
<keyword evidence="4" id="KW-0547">Nucleotide-binding</keyword>
<keyword evidence="7" id="KW-0067">ATP-binding</keyword>
<dbReference type="AlphaFoldDB" id="B5VPQ4"/>
<dbReference type="Pfam" id="PF00270">
    <property type="entry name" value="DEAD"/>
    <property type="match status" value="1"/>
</dbReference>
<dbReference type="FunFam" id="3.40.50.300:FF:000637">
    <property type="entry name" value="ATP-dependent RNA helicase DHX37/DHR1"/>
    <property type="match status" value="1"/>
</dbReference>
<protein>
    <recommendedName>
        <fullName evidence="3">RNA helicase</fullName>
        <ecNumber evidence="3">3.6.4.13</ecNumber>
    </recommendedName>
</protein>
<dbReference type="SMART" id="SM00490">
    <property type="entry name" value="HELICc"/>
    <property type="match status" value="1"/>
</dbReference>
<dbReference type="GO" id="GO:0016787">
    <property type="term" value="F:hydrolase activity"/>
    <property type="evidence" value="ECO:0007669"/>
    <property type="project" value="UniProtKB-KW"/>
</dbReference>
<dbReference type="SMART" id="SM00487">
    <property type="entry name" value="DEXDc"/>
    <property type="match status" value="1"/>
</dbReference>
<reference evidence="14 15" key="1">
    <citation type="journal article" date="2008" name="FEMS Yeast Res.">
        <title>Comparative genome analysis of a Saccharomyces cerevisiae wine strain.</title>
        <authorList>
            <person name="Borneman A.R."/>
            <person name="Forgan A.H."/>
            <person name="Pretorius I.S."/>
            <person name="Chambers P.J."/>
        </authorList>
    </citation>
    <scope>NUCLEOTIDE SEQUENCE [LARGE SCALE GENOMIC DNA]</scope>
    <source>
        <strain evidence="14 15">AWRI1631</strain>
    </source>
</reference>
<feature type="compositionally biased region" description="Acidic residues" evidence="11">
    <location>
        <begin position="97"/>
        <end position="114"/>
    </location>
</feature>
<evidence type="ECO:0000256" key="4">
    <source>
        <dbReference type="ARBA" id="ARBA00022741"/>
    </source>
</evidence>
<feature type="compositionally biased region" description="Acidic residues" evidence="11">
    <location>
        <begin position="617"/>
        <end position="641"/>
    </location>
</feature>
<gene>
    <name evidence="14" type="ORF">AWRI1631_132710</name>
</gene>
<dbReference type="InterPro" id="IPR002464">
    <property type="entry name" value="DNA/RNA_helicase_DEAH_CS"/>
</dbReference>
<evidence type="ECO:0000313" key="14">
    <source>
        <dbReference type="EMBL" id="EDZ70090.1"/>
    </source>
</evidence>
<dbReference type="InterPro" id="IPR014001">
    <property type="entry name" value="Helicase_ATP-bd"/>
</dbReference>
<proteinExistence type="inferred from homology"/>
<dbReference type="PROSITE" id="PS51194">
    <property type="entry name" value="HELICASE_CTER"/>
    <property type="match status" value="1"/>
</dbReference>
<evidence type="ECO:0000256" key="11">
    <source>
        <dbReference type="SAM" id="MobiDB-lite"/>
    </source>
</evidence>
<dbReference type="CDD" id="cd18791">
    <property type="entry name" value="SF2_C_RHA"/>
    <property type="match status" value="1"/>
</dbReference>
<dbReference type="EC" id="3.6.4.13" evidence="3"/>
<comment type="catalytic activity">
    <reaction evidence="10">
        <text>ATP + H2O = ADP + phosphate + H(+)</text>
        <dbReference type="Rhea" id="RHEA:13065"/>
        <dbReference type="ChEBI" id="CHEBI:15377"/>
        <dbReference type="ChEBI" id="CHEBI:15378"/>
        <dbReference type="ChEBI" id="CHEBI:30616"/>
        <dbReference type="ChEBI" id="CHEBI:43474"/>
        <dbReference type="ChEBI" id="CHEBI:456216"/>
        <dbReference type="EC" id="3.6.4.13"/>
    </reaction>
</comment>
<keyword evidence="8" id="KW-0694">RNA-binding</keyword>
<comment type="similarity">
    <text evidence="2">Belongs to the DEAD box helicase family. DEAH subfamily.</text>
</comment>
<organism evidence="14 15">
    <name type="scientific">Saccharomyces cerevisiae (strain AWRI1631)</name>
    <name type="common">Baker's yeast</name>
    <dbReference type="NCBI Taxonomy" id="545124"/>
    <lineage>
        <taxon>Eukaryota</taxon>
        <taxon>Fungi</taxon>
        <taxon>Dikarya</taxon>
        <taxon>Ascomycota</taxon>
        <taxon>Saccharomycotina</taxon>
        <taxon>Saccharomycetes</taxon>
        <taxon>Saccharomycetales</taxon>
        <taxon>Saccharomycetaceae</taxon>
        <taxon>Saccharomyces</taxon>
    </lineage>
</organism>
<dbReference type="SUPFAM" id="SSF52540">
    <property type="entry name" value="P-loop containing nucleoside triphosphate hydrolases"/>
    <property type="match status" value="1"/>
</dbReference>